<dbReference type="EMBL" id="UOGB01000139">
    <property type="protein sequence ID" value="VAX19219.1"/>
    <property type="molecule type" value="Genomic_DNA"/>
</dbReference>
<dbReference type="AlphaFoldDB" id="A0A3B1BMN3"/>
<protein>
    <submittedName>
        <fullName evidence="2">Uncharacterized protein</fullName>
    </submittedName>
</protein>
<evidence type="ECO:0000313" key="2">
    <source>
        <dbReference type="EMBL" id="VAX19219.1"/>
    </source>
</evidence>
<name>A0A3B1BMN3_9ZZZZ</name>
<sequence>MRHKTKKMVNKQKRAPTKRVSTSSAIADKSRCNHCGGLLRLLPEEASCINCGREANHQCDACLYGRQDVVA</sequence>
<proteinExistence type="predicted"/>
<feature type="region of interest" description="Disordered" evidence="1">
    <location>
        <begin position="1"/>
        <end position="24"/>
    </location>
</feature>
<organism evidence="2">
    <name type="scientific">hydrothermal vent metagenome</name>
    <dbReference type="NCBI Taxonomy" id="652676"/>
    <lineage>
        <taxon>unclassified sequences</taxon>
        <taxon>metagenomes</taxon>
        <taxon>ecological metagenomes</taxon>
    </lineage>
</organism>
<gene>
    <name evidence="2" type="ORF">MNBD_NITROSPINAE03-1417</name>
</gene>
<reference evidence="2" key="1">
    <citation type="submission" date="2018-06" db="EMBL/GenBank/DDBJ databases">
        <authorList>
            <person name="Zhirakovskaya E."/>
        </authorList>
    </citation>
    <scope>NUCLEOTIDE SEQUENCE</scope>
</reference>
<accession>A0A3B1BMN3</accession>
<evidence type="ECO:0000256" key="1">
    <source>
        <dbReference type="SAM" id="MobiDB-lite"/>
    </source>
</evidence>
<feature type="compositionally biased region" description="Basic residues" evidence="1">
    <location>
        <begin position="1"/>
        <end position="17"/>
    </location>
</feature>